<name>A0A4U5M7E1_STECR</name>
<evidence type="ECO:0000313" key="1">
    <source>
        <dbReference type="EMBL" id="TKR64820.1"/>
    </source>
</evidence>
<reference evidence="1 2" key="2">
    <citation type="journal article" date="2019" name="G3 (Bethesda)">
        <title>Hybrid Assembly of the Genome of the Entomopathogenic Nematode Steinernema carpocapsae Identifies the X-Chromosome.</title>
        <authorList>
            <person name="Serra L."/>
            <person name="Macchietto M."/>
            <person name="Macias-Munoz A."/>
            <person name="McGill C.J."/>
            <person name="Rodriguez I.M."/>
            <person name="Rodriguez B."/>
            <person name="Murad R."/>
            <person name="Mortazavi A."/>
        </authorList>
    </citation>
    <scope>NUCLEOTIDE SEQUENCE [LARGE SCALE GENOMIC DNA]</scope>
    <source>
        <strain evidence="1 2">ALL</strain>
    </source>
</reference>
<sequence length="75" mass="8669">MESPPNMLLPQLQCDDQQTIDCSQYEQLVDACLNTWMTCQCQTGFEGFDNEDGDETSHQSLKTIFACKIPFKWRD</sequence>
<organism evidence="1 2">
    <name type="scientific">Steinernema carpocapsae</name>
    <name type="common">Entomopathogenic nematode</name>
    <dbReference type="NCBI Taxonomy" id="34508"/>
    <lineage>
        <taxon>Eukaryota</taxon>
        <taxon>Metazoa</taxon>
        <taxon>Ecdysozoa</taxon>
        <taxon>Nematoda</taxon>
        <taxon>Chromadorea</taxon>
        <taxon>Rhabditida</taxon>
        <taxon>Tylenchina</taxon>
        <taxon>Panagrolaimomorpha</taxon>
        <taxon>Strongyloidoidea</taxon>
        <taxon>Steinernematidae</taxon>
        <taxon>Steinernema</taxon>
    </lineage>
</organism>
<comment type="caution">
    <text evidence="1">The sequence shown here is derived from an EMBL/GenBank/DDBJ whole genome shotgun (WGS) entry which is preliminary data.</text>
</comment>
<dbReference type="AlphaFoldDB" id="A0A4U5M7E1"/>
<reference evidence="1 2" key="1">
    <citation type="journal article" date="2015" name="Genome Biol.">
        <title>Comparative genomics of Steinernema reveals deeply conserved gene regulatory networks.</title>
        <authorList>
            <person name="Dillman A.R."/>
            <person name="Macchietto M."/>
            <person name="Porter C.F."/>
            <person name="Rogers A."/>
            <person name="Williams B."/>
            <person name="Antoshechkin I."/>
            <person name="Lee M.M."/>
            <person name="Goodwin Z."/>
            <person name="Lu X."/>
            <person name="Lewis E.E."/>
            <person name="Goodrich-Blair H."/>
            <person name="Stock S.P."/>
            <person name="Adams B.J."/>
            <person name="Sternberg P.W."/>
            <person name="Mortazavi A."/>
        </authorList>
    </citation>
    <scope>NUCLEOTIDE SEQUENCE [LARGE SCALE GENOMIC DNA]</scope>
    <source>
        <strain evidence="1 2">ALL</strain>
    </source>
</reference>
<proteinExistence type="predicted"/>
<dbReference type="Proteomes" id="UP000298663">
    <property type="component" value="Unassembled WGS sequence"/>
</dbReference>
<protein>
    <submittedName>
        <fullName evidence="1">Uncharacterized protein</fullName>
    </submittedName>
</protein>
<accession>A0A4U5M7E1</accession>
<evidence type="ECO:0000313" key="2">
    <source>
        <dbReference type="Proteomes" id="UP000298663"/>
    </source>
</evidence>
<keyword evidence="2" id="KW-1185">Reference proteome</keyword>
<gene>
    <name evidence="1" type="ORF">L596_025299</name>
</gene>
<dbReference type="EMBL" id="AZBU02000009">
    <property type="protein sequence ID" value="TKR64820.1"/>
    <property type="molecule type" value="Genomic_DNA"/>
</dbReference>